<sequence length="74" mass="8129">MDEEEYKDTIPEKVDAAKLFENSQLSELLAKASSRSATDGLGPTPSQRSTVSNNNDSDWEWDGTVDEDAHLGLD</sequence>
<dbReference type="EMBL" id="CAACVS010000123">
    <property type="protein sequence ID" value="VEU37357.1"/>
    <property type="molecule type" value="Genomic_DNA"/>
</dbReference>
<feature type="region of interest" description="Disordered" evidence="1">
    <location>
        <begin position="31"/>
        <end position="74"/>
    </location>
</feature>
<reference evidence="2 3" key="1">
    <citation type="submission" date="2019-01" db="EMBL/GenBank/DDBJ databases">
        <authorList>
            <person name="Ferrante I. M."/>
        </authorList>
    </citation>
    <scope>NUCLEOTIDE SEQUENCE [LARGE SCALE GENOMIC DNA]</scope>
    <source>
        <strain evidence="2 3">B856</strain>
    </source>
</reference>
<evidence type="ECO:0000313" key="3">
    <source>
        <dbReference type="Proteomes" id="UP000291116"/>
    </source>
</evidence>
<dbReference type="Proteomes" id="UP000291116">
    <property type="component" value="Unassembled WGS sequence"/>
</dbReference>
<evidence type="ECO:0000313" key="2">
    <source>
        <dbReference type="EMBL" id="VEU37357.1"/>
    </source>
</evidence>
<organism evidence="2 3">
    <name type="scientific">Pseudo-nitzschia multistriata</name>
    <dbReference type="NCBI Taxonomy" id="183589"/>
    <lineage>
        <taxon>Eukaryota</taxon>
        <taxon>Sar</taxon>
        <taxon>Stramenopiles</taxon>
        <taxon>Ochrophyta</taxon>
        <taxon>Bacillariophyta</taxon>
        <taxon>Bacillariophyceae</taxon>
        <taxon>Bacillariophycidae</taxon>
        <taxon>Bacillariales</taxon>
        <taxon>Bacillariaceae</taxon>
        <taxon>Pseudo-nitzschia</taxon>
    </lineage>
</organism>
<evidence type="ECO:0000256" key="1">
    <source>
        <dbReference type="SAM" id="MobiDB-lite"/>
    </source>
</evidence>
<dbReference type="OrthoDB" id="49136at2759"/>
<gene>
    <name evidence="2" type="ORF">PSNMU_V1.4_AUG-EV-PASAV3_0041550</name>
</gene>
<proteinExistence type="predicted"/>
<name>A0A448Z5P8_9STRA</name>
<feature type="compositionally biased region" description="Acidic residues" evidence="1">
    <location>
        <begin position="57"/>
        <end position="66"/>
    </location>
</feature>
<dbReference type="AlphaFoldDB" id="A0A448Z5P8"/>
<protein>
    <submittedName>
        <fullName evidence="2">Uncharacterized protein</fullName>
    </submittedName>
</protein>
<accession>A0A448Z5P8</accession>
<keyword evidence="3" id="KW-1185">Reference proteome</keyword>
<feature type="compositionally biased region" description="Polar residues" evidence="1">
    <location>
        <begin position="44"/>
        <end position="56"/>
    </location>
</feature>